<evidence type="ECO:0000256" key="1">
    <source>
        <dbReference type="SAM" id="MobiDB-lite"/>
    </source>
</evidence>
<organism evidence="2 3">
    <name type="scientific">Sulfitobacter porphyrae</name>
    <dbReference type="NCBI Taxonomy" id="1246864"/>
    <lineage>
        <taxon>Bacteria</taxon>
        <taxon>Pseudomonadati</taxon>
        <taxon>Pseudomonadota</taxon>
        <taxon>Alphaproteobacteria</taxon>
        <taxon>Rhodobacterales</taxon>
        <taxon>Roseobacteraceae</taxon>
        <taxon>Sulfitobacter</taxon>
    </lineage>
</organism>
<keyword evidence="3" id="KW-1185">Reference proteome</keyword>
<proteinExistence type="predicted"/>
<protein>
    <submittedName>
        <fullName evidence="2">Uncharacterized protein</fullName>
    </submittedName>
</protein>
<feature type="compositionally biased region" description="Basic and acidic residues" evidence="1">
    <location>
        <begin position="27"/>
        <end position="58"/>
    </location>
</feature>
<evidence type="ECO:0000313" key="2">
    <source>
        <dbReference type="EMBL" id="MFC6762055.1"/>
    </source>
</evidence>
<comment type="caution">
    <text evidence="2">The sequence shown here is derived from an EMBL/GenBank/DDBJ whole genome shotgun (WGS) entry which is preliminary data.</text>
</comment>
<dbReference type="EMBL" id="JBHSWG010000003">
    <property type="protein sequence ID" value="MFC6762055.1"/>
    <property type="molecule type" value="Genomic_DNA"/>
</dbReference>
<evidence type="ECO:0000313" key="3">
    <source>
        <dbReference type="Proteomes" id="UP001596353"/>
    </source>
</evidence>
<sequence length="76" mass="8335">MIDHDTSLGQDILKTAVGNGVPGAKEYGVKDDRLRKPRSFERHPGPDFDDKLLTDRPSHQGLRQNPAPHPLAGSLP</sequence>
<gene>
    <name evidence="2" type="ORF">ACFQFQ_25165</name>
</gene>
<name>A0ABW2B8H5_9RHOB</name>
<dbReference type="Proteomes" id="UP001596353">
    <property type="component" value="Unassembled WGS sequence"/>
</dbReference>
<accession>A0ABW2B8H5</accession>
<reference evidence="3" key="1">
    <citation type="journal article" date="2019" name="Int. J. Syst. Evol. Microbiol.">
        <title>The Global Catalogue of Microorganisms (GCM) 10K type strain sequencing project: providing services to taxonomists for standard genome sequencing and annotation.</title>
        <authorList>
            <consortium name="The Broad Institute Genomics Platform"/>
            <consortium name="The Broad Institute Genome Sequencing Center for Infectious Disease"/>
            <person name="Wu L."/>
            <person name="Ma J."/>
        </authorList>
    </citation>
    <scope>NUCLEOTIDE SEQUENCE [LARGE SCALE GENOMIC DNA]</scope>
    <source>
        <strain evidence="3">CCUG 66188</strain>
    </source>
</reference>
<feature type="region of interest" description="Disordered" evidence="1">
    <location>
        <begin position="1"/>
        <end position="76"/>
    </location>
</feature>